<comment type="caution">
    <text evidence="2">The sequence shown here is derived from an EMBL/GenBank/DDBJ whole genome shotgun (WGS) entry which is preliminary data.</text>
</comment>
<feature type="region of interest" description="Disordered" evidence="1">
    <location>
        <begin position="53"/>
        <end position="104"/>
    </location>
</feature>
<dbReference type="RefSeq" id="WP_377423039.1">
    <property type="nucleotide sequence ID" value="NZ_JBHSPR010000012.1"/>
</dbReference>
<dbReference type="Proteomes" id="UP001596203">
    <property type="component" value="Unassembled WGS sequence"/>
</dbReference>
<evidence type="ECO:0000313" key="3">
    <source>
        <dbReference type="Proteomes" id="UP001596203"/>
    </source>
</evidence>
<gene>
    <name evidence="2" type="ORF">ACFP2T_17860</name>
</gene>
<organism evidence="2 3">
    <name type="scientific">Plantactinospora solaniradicis</name>
    <dbReference type="NCBI Taxonomy" id="1723736"/>
    <lineage>
        <taxon>Bacteria</taxon>
        <taxon>Bacillati</taxon>
        <taxon>Actinomycetota</taxon>
        <taxon>Actinomycetes</taxon>
        <taxon>Micromonosporales</taxon>
        <taxon>Micromonosporaceae</taxon>
        <taxon>Plantactinospora</taxon>
    </lineage>
</organism>
<proteinExistence type="predicted"/>
<reference evidence="3" key="1">
    <citation type="journal article" date="2019" name="Int. J. Syst. Evol. Microbiol.">
        <title>The Global Catalogue of Microorganisms (GCM) 10K type strain sequencing project: providing services to taxonomists for standard genome sequencing and annotation.</title>
        <authorList>
            <consortium name="The Broad Institute Genomics Platform"/>
            <consortium name="The Broad Institute Genome Sequencing Center for Infectious Disease"/>
            <person name="Wu L."/>
            <person name="Ma J."/>
        </authorList>
    </citation>
    <scope>NUCLEOTIDE SEQUENCE [LARGE SCALE GENOMIC DNA]</scope>
    <source>
        <strain evidence="3">ZS-35-S2</strain>
    </source>
</reference>
<evidence type="ECO:0000256" key="1">
    <source>
        <dbReference type="SAM" id="MobiDB-lite"/>
    </source>
</evidence>
<evidence type="ECO:0000313" key="2">
    <source>
        <dbReference type="EMBL" id="MFC6018061.1"/>
    </source>
</evidence>
<keyword evidence="3" id="KW-1185">Reference proteome</keyword>
<protein>
    <submittedName>
        <fullName evidence="2">Uncharacterized protein</fullName>
    </submittedName>
</protein>
<dbReference type="EMBL" id="JBHSPR010000012">
    <property type="protein sequence ID" value="MFC6018061.1"/>
    <property type="molecule type" value="Genomic_DNA"/>
</dbReference>
<sequence length="104" mass="10936">MDVTLRLTGFVSLSRLVRPLLPAPARAGAHANLELEWDVVVTTDPVRAAEAISAADAATNGTSSEKPEQVRLRGRLRSGADSVADAATRPTESAQCPLGESQRS</sequence>
<accession>A0ABW1KA22</accession>
<name>A0ABW1KA22_9ACTN</name>